<organism evidence="1 2">
    <name type="scientific">Pseudomonas phage phiNV3</name>
    <dbReference type="NCBI Taxonomy" id="2079544"/>
    <lineage>
        <taxon>Viruses</taxon>
        <taxon>Duplodnaviria</taxon>
        <taxon>Heunggongvirae</taxon>
        <taxon>Uroviricota</taxon>
        <taxon>Caudoviricetes</taxon>
        <taxon>Autographivirales</taxon>
        <taxon>Autoscriptoviridae</taxon>
        <taxon>Krylovirinae</taxon>
        <taxon>Kirikabuvirus</taxon>
        <taxon>Kirikabuvirus NV3</taxon>
    </lineage>
</organism>
<keyword evidence="2" id="KW-1185">Reference proteome</keyword>
<dbReference type="Proteomes" id="UP000240855">
    <property type="component" value="Segment"/>
</dbReference>
<gene>
    <name evidence="1" type="ORF">phiNV3_p07</name>
</gene>
<protein>
    <submittedName>
        <fullName evidence="1">Uncharacterized protein</fullName>
    </submittedName>
</protein>
<accession>A0A2P0ZLI2</accession>
<evidence type="ECO:0000313" key="1">
    <source>
        <dbReference type="EMBL" id="AVH86117.1"/>
    </source>
</evidence>
<sequence length="62" mass="6837">MRNKPSKLYILLNAAGEPYRVGGKVEAYNSKGRAIKQAKALYESRALLFSVVRAGLVLEVVE</sequence>
<name>A0A2P0ZLI2_9CAUD</name>
<dbReference type="EMBL" id="MG845683">
    <property type="protein sequence ID" value="AVH86117.1"/>
    <property type="molecule type" value="Genomic_DNA"/>
</dbReference>
<reference evidence="1 2" key="1">
    <citation type="submission" date="2018-01" db="EMBL/GenBank/DDBJ databases">
        <title>Genome of phiNV3, a phiKMVvirus-like phage infecting Pseudomonas agarici.</title>
        <authorList>
            <person name="Storey N.H."/>
        </authorList>
    </citation>
    <scope>NUCLEOTIDE SEQUENCE [LARGE SCALE GENOMIC DNA]</scope>
</reference>
<evidence type="ECO:0000313" key="2">
    <source>
        <dbReference type="Proteomes" id="UP000240855"/>
    </source>
</evidence>
<proteinExistence type="predicted"/>